<dbReference type="EMBL" id="CP027665">
    <property type="protein sequence ID" value="AVO38210.1"/>
    <property type="molecule type" value="Genomic_DNA"/>
</dbReference>
<gene>
    <name evidence="4" type="ORF">C6Y53_11180</name>
</gene>
<evidence type="ECO:0000256" key="2">
    <source>
        <dbReference type="SAM" id="MobiDB-lite"/>
    </source>
</evidence>
<organism evidence="4 5">
    <name type="scientific">Pukyongiella litopenaei</name>
    <dbReference type="NCBI Taxonomy" id="2605946"/>
    <lineage>
        <taxon>Bacteria</taxon>
        <taxon>Pseudomonadati</taxon>
        <taxon>Pseudomonadota</taxon>
        <taxon>Alphaproteobacteria</taxon>
        <taxon>Rhodobacterales</taxon>
        <taxon>Paracoccaceae</taxon>
        <taxon>Pukyongiella</taxon>
    </lineage>
</organism>
<accession>A0A2S0MQP0</accession>
<evidence type="ECO:0000256" key="1">
    <source>
        <dbReference type="ARBA" id="ARBA00022729"/>
    </source>
</evidence>
<keyword evidence="5" id="KW-1185">Reference proteome</keyword>
<feature type="compositionally biased region" description="Acidic residues" evidence="2">
    <location>
        <begin position="515"/>
        <end position="540"/>
    </location>
</feature>
<reference evidence="5" key="1">
    <citation type="submission" date="2018-03" db="EMBL/GenBank/DDBJ databases">
        <title>Genomic analysis of the strain SH-1 isolated from shrimp intestine.</title>
        <authorList>
            <person name="Kim Y.-S."/>
            <person name="Kim S.-E."/>
            <person name="Kim K.-H."/>
        </authorList>
    </citation>
    <scope>NUCLEOTIDE SEQUENCE [LARGE SCALE GENOMIC DNA]</scope>
    <source>
        <strain evidence="5">SH-1</strain>
    </source>
</reference>
<dbReference type="InterPro" id="IPR006059">
    <property type="entry name" value="SBP"/>
</dbReference>
<evidence type="ECO:0000313" key="4">
    <source>
        <dbReference type="EMBL" id="AVO38210.1"/>
    </source>
</evidence>
<name>A0A2S0MQP0_9RHOB</name>
<evidence type="ECO:0000256" key="3">
    <source>
        <dbReference type="SAM" id="SignalP"/>
    </source>
</evidence>
<dbReference type="KEGG" id="thas:C6Y53_11180"/>
<dbReference type="RefSeq" id="WP_106472524.1">
    <property type="nucleotide sequence ID" value="NZ_CP027665.1"/>
</dbReference>
<dbReference type="Pfam" id="PF13416">
    <property type="entry name" value="SBP_bac_8"/>
    <property type="match status" value="1"/>
</dbReference>
<evidence type="ECO:0000313" key="5">
    <source>
        <dbReference type="Proteomes" id="UP000237655"/>
    </source>
</evidence>
<keyword evidence="1 3" id="KW-0732">Signal</keyword>
<dbReference type="Gene3D" id="3.40.190.10">
    <property type="entry name" value="Periplasmic binding protein-like II"/>
    <property type="match status" value="2"/>
</dbReference>
<feature type="chain" id="PRO_5015429060" evidence="3">
    <location>
        <begin position="29"/>
        <end position="540"/>
    </location>
</feature>
<sequence length="540" mass="60410">MTIHQSRTFRSLAAGVALTLGAGGAVQADEVVYATTGGQMRVQLEEHFYTPFAEQTEHEIIPFDIEVPDQWARAEAMTRSGNVEFDIVTATGPDLVDKADILMEIPCDEMKNVQEYGLPGSCERYGIPRTTGGMLIAYDSNLFPEDPPATWADFWNVEKYPGPRGLPDTGDRDWWVPAVALLADGVAPEDLFPFDLDRAYAKLDEIRPHVAVWWKTGSQVQQIMRDKEVVMTMAYSGRALTVVKEGDSFRMAWDGALRDTGYFAVMKDAPRPEAALAFIDFFYGAADGHPAFISAVNYATSSTAGLAKLPEDEQKLYATYPANYAKLVKPDFKWIGENRDVLRERWMAWITDGRFRPERLRTLRTRLSAAYKGIHALLMAEGARDLRSGQHFKDTVFFDEYVDIHHIFPQDWCKKQKIEPKVFDTVVNKTPLSYKTNRILGGVAPSIYLERLETGGKDNPPISREALDDYLASHGLDPSLLRADDFEGFMADRETRLLAMISKATGHSIVRADSVPEEGEDVLQDDEGFDVPSPDAEEAA</sequence>
<dbReference type="SUPFAM" id="SSF53850">
    <property type="entry name" value="Periplasmic binding protein-like II"/>
    <property type="match status" value="1"/>
</dbReference>
<dbReference type="PANTHER" id="PTHR30222">
    <property type="entry name" value="SPERMIDINE/PUTRESCINE-BINDING PERIPLASMIC PROTEIN"/>
    <property type="match status" value="1"/>
</dbReference>
<protein>
    <submittedName>
        <fullName evidence="4">Extracellular solute-binding protein</fullName>
    </submittedName>
</protein>
<dbReference type="Proteomes" id="UP000237655">
    <property type="component" value="Chromosome"/>
</dbReference>
<feature type="signal peptide" evidence="3">
    <location>
        <begin position="1"/>
        <end position="28"/>
    </location>
</feature>
<proteinExistence type="predicted"/>
<dbReference type="PANTHER" id="PTHR30222:SF2">
    <property type="entry name" value="ABC TRANSPORTER SUBSTRATE-BINDING PROTEIN"/>
    <property type="match status" value="1"/>
</dbReference>
<dbReference type="AlphaFoldDB" id="A0A2S0MQP0"/>
<feature type="region of interest" description="Disordered" evidence="2">
    <location>
        <begin position="511"/>
        <end position="540"/>
    </location>
</feature>